<sequence>MDEEPSEPLQSTSSARVLQPFEDLSPIAEHCPNVPRFTLSDSDENPSEIVIAQRRAKFARSRSSATGASPISATSVFSKSEDFTEIQPPLRRQTFSGRMDLARRWFCLVRNALFDLIFCGKQHVFCHPSFAWIL</sequence>
<evidence type="ECO:0000313" key="3">
    <source>
        <dbReference type="Proteomes" id="UP000271889"/>
    </source>
</evidence>
<name>A0A3P6SQK3_CYLGO</name>
<dbReference type="EMBL" id="UYRV01008946">
    <property type="protein sequence ID" value="VDK56111.1"/>
    <property type="molecule type" value="Genomic_DNA"/>
</dbReference>
<gene>
    <name evidence="2" type="ORF">CGOC_LOCUS3536</name>
</gene>
<dbReference type="Proteomes" id="UP000271889">
    <property type="component" value="Unassembled WGS sequence"/>
</dbReference>
<evidence type="ECO:0000313" key="2">
    <source>
        <dbReference type="EMBL" id="VDK56111.1"/>
    </source>
</evidence>
<dbReference type="OrthoDB" id="10547943at2759"/>
<accession>A0A3P6SQK3</accession>
<proteinExistence type="predicted"/>
<evidence type="ECO:0000256" key="1">
    <source>
        <dbReference type="SAM" id="MobiDB-lite"/>
    </source>
</evidence>
<reference evidence="2 3" key="1">
    <citation type="submission" date="2018-11" db="EMBL/GenBank/DDBJ databases">
        <authorList>
            <consortium name="Pathogen Informatics"/>
        </authorList>
    </citation>
    <scope>NUCLEOTIDE SEQUENCE [LARGE SCALE GENOMIC DNA]</scope>
</reference>
<dbReference type="AlphaFoldDB" id="A0A3P6SQK3"/>
<feature type="region of interest" description="Disordered" evidence="1">
    <location>
        <begin position="59"/>
        <end position="83"/>
    </location>
</feature>
<keyword evidence="3" id="KW-1185">Reference proteome</keyword>
<protein>
    <submittedName>
        <fullName evidence="2">Uncharacterized protein</fullName>
    </submittedName>
</protein>
<feature type="compositionally biased region" description="Polar residues" evidence="1">
    <location>
        <begin position="66"/>
        <end position="78"/>
    </location>
</feature>
<organism evidence="2 3">
    <name type="scientific">Cylicostephanus goldi</name>
    <name type="common">Nematode worm</name>
    <dbReference type="NCBI Taxonomy" id="71465"/>
    <lineage>
        <taxon>Eukaryota</taxon>
        <taxon>Metazoa</taxon>
        <taxon>Ecdysozoa</taxon>
        <taxon>Nematoda</taxon>
        <taxon>Chromadorea</taxon>
        <taxon>Rhabditida</taxon>
        <taxon>Rhabditina</taxon>
        <taxon>Rhabditomorpha</taxon>
        <taxon>Strongyloidea</taxon>
        <taxon>Strongylidae</taxon>
        <taxon>Cylicostephanus</taxon>
    </lineage>
</organism>